<dbReference type="RefSeq" id="WP_128389305.1">
    <property type="nucleotide sequence ID" value="NZ_SBII01000004.1"/>
</dbReference>
<dbReference type="SUPFAM" id="SSF55008">
    <property type="entry name" value="HMA, heavy metal-associated domain"/>
    <property type="match status" value="1"/>
</dbReference>
<dbReference type="InterPro" id="IPR006121">
    <property type="entry name" value="HMA_dom"/>
</dbReference>
<dbReference type="InterPro" id="IPR021782">
    <property type="entry name" value="DUF3347"/>
</dbReference>
<feature type="chain" id="PRO_5018616664" evidence="1">
    <location>
        <begin position="23"/>
        <end position="283"/>
    </location>
</feature>
<protein>
    <submittedName>
        <fullName evidence="3">DUF3347 domain-containing protein</fullName>
    </submittedName>
</protein>
<evidence type="ECO:0000256" key="1">
    <source>
        <dbReference type="SAM" id="SignalP"/>
    </source>
</evidence>
<dbReference type="GO" id="GO:0046872">
    <property type="term" value="F:metal ion binding"/>
    <property type="evidence" value="ECO:0007669"/>
    <property type="project" value="InterPro"/>
</dbReference>
<dbReference type="Pfam" id="PF11827">
    <property type="entry name" value="DUF3347"/>
    <property type="match status" value="1"/>
</dbReference>
<dbReference type="Pfam" id="PF00403">
    <property type="entry name" value="HMA"/>
    <property type="match status" value="1"/>
</dbReference>
<accession>A0A3S4T1U0</accession>
<organism evidence="3 4">
    <name type="scientific">Flavobacterium cerinum</name>
    <dbReference type="NCBI Taxonomy" id="2502784"/>
    <lineage>
        <taxon>Bacteria</taxon>
        <taxon>Pseudomonadati</taxon>
        <taxon>Bacteroidota</taxon>
        <taxon>Flavobacteriia</taxon>
        <taxon>Flavobacteriales</taxon>
        <taxon>Flavobacteriaceae</taxon>
        <taxon>Flavobacterium</taxon>
    </lineage>
</organism>
<dbReference type="PROSITE" id="PS50846">
    <property type="entry name" value="HMA_2"/>
    <property type="match status" value="1"/>
</dbReference>
<evidence type="ECO:0000313" key="3">
    <source>
        <dbReference type="EMBL" id="RWX00822.1"/>
    </source>
</evidence>
<evidence type="ECO:0000259" key="2">
    <source>
        <dbReference type="PROSITE" id="PS50846"/>
    </source>
</evidence>
<dbReference type="Gene3D" id="3.30.70.100">
    <property type="match status" value="1"/>
</dbReference>
<dbReference type="AlphaFoldDB" id="A0A3S4T1U0"/>
<feature type="domain" description="HMA" evidence="2">
    <location>
        <begin position="27"/>
        <end position="92"/>
    </location>
</feature>
<dbReference type="Proteomes" id="UP000287527">
    <property type="component" value="Unassembled WGS sequence"/>
</dbReference>
<reference evidence="3 4" key="1">
    <citation type="submission" date="2019-01" db="EMBL/GenBank/DDBJ databases">
        <title>Flavobacterium sp. nov.,isolated from freshwater.</title>
        <authorList>
            <person name="Zhang R."/>
            <person name="Du Z.-J."/>
        </authorList>
    </citation>
    <scope>NUCLEOTIDE SEQUENCE [LARGE SCALE GENOMIC DNA]</scope>
    <source>
        <strain evidence="3 4">1E403</strain>
    </source>
</reference>
<dbReference type="PROSITE" id="PS51257">
    <property type="entry name" value="PROKAR_LIPOPROTEIN"/>
    <property type="match status" value="1"/>
</dbReference>
<name>A0A3S4T1U0_9FLAO</name>
<dbReference type="OrthoDB" id="5513217at2"/>
<gene>
    <name evidence="3" type="ORF">EPI11_07315</name>
</gene>
<keyword evidence="4" id="KW-1185">Reference proteome</keyword>
<comment type="caution">
    <text evidence="3">The sequence shown here is derived from an EMBL/GenBank/DDBJ whole genome shotgun (WGS) entry which is preliminary data.</text>
</comment>
<dbReference type="InterPro" id="IPR036163">
    <property type="entry name" value="HMA_dom_sf"/>
</dbReference>
<sequence length="283" mass="31284">MKTIKNILLMLSLLFVVTGCEGQIKNAKKETVKVYGNCGMCKKTIEKAANEKGVVKADWDIDSNMLTMTYDSAKTNPDAILKKVAYAGYDSDKFRAPDEAYDALHGCCQYDRPVKNTAKAESHDAHKGHDMAVSETKDVQGGLMDKVIASYFAVKDALVKSNGTAVATAAVELTKAIAAVPMDKMTKEQHTIWMKVLPAVKEDAEHIADTKDVKHQREHFTTLSANIYQVLKTFKTNEAVYYQKCPMFNDGKGANWLSKDKDIKNPYYGSAMLTCGSTVETLK</sequence>
<dbReference type="EMBL" id="SBII01000004">
    <property type="protein sequence ID" value="RWX00822.1"/>
    <property type="molecule type" value="Genomic_DNA"/>
</dbReference>
<evidence type="ECO:0000313" key="4">
    <source>
        <dbReference type="Proteomes" id="UP000287527"/>
    </source>
</evidence>
<keyword evidence="1" id="KW-0732">Signal</keyword>
<proteinExistence type="predicted"/>
<feature type="signal peptide" evidence="1">
    <location>
        <begin position="1"/>
        <end position="22"/>
    </location>
</feature>